<accession>A0AAV7P6I4</accession>
<feature type="compositionally biased region" description="Acidic residues" evidence="1">
    <location>
        <begin position="50"/>
        <end position="59"/>
    </location>
</feature>
<feature type="region of interest" description="Disordered" evidence="1">
    <location>
        <begin position="40"/>
        <end position="59"/>
    </location>
</feature>
<evidence type="ECO:0000313" key="3">
    <source>
        <dbReference type="Proteomes" id="UP001066276"/>
    </source>
</evidence>
<dbReference type="AlphaFoldDB" id="A0AAV7P6I4"/>
<sequence>MDPKVQAGRLDLLKEEVLAPGAPGLSRSCRGGCGVLPAAHCPRRSGSSGDGEDIGEGEFEEREVKGGFELPGTPDLIGQGPLDFDEEDPGEQGEALVPWEEAKAGPRVASRMASSGRCGRRRRAADASSGLCGGVGDAPPDAAAWEEQRPGPVNKWMGNAREYAGCACCGGHGEQGLRKGSVREERMSDVSLEEGELRTSGSETEWWERQGRGVSNPVRKSLQVSHAGRRPKGVSQERIRGEERKVQERPPLLSPDLQSLFFVHRATANMCFYGM</sequence>
<keyword evidence="3" id="KW-1185">Reference proteome</keyword>
<reference evidence="2" key="1">
    <citation type="journal article" date="2022" name="bioRxiv">
        <title>Sequencing and chromosome-scale assembly of the giantPleurodeles waltlgenome.</title>
        <authorList>
            <person name="Brown T."/>
            <person name="Elewa A."/>
            <person name="Iarovenko S."/>
            <person name="Subramanian E."/>
            <person name="Araus A.J."/>
            <person name="Petzold A."/>
            <person name="Susuki M."/>
            <person name="Suzuki K.-i.T."/>
            <person name="Hayashi T."/>
            <person name="Toyoda A."/>
            <person name="Oliveira C."/>
            <person name="Osipova E."/>
            <person name="Leigh N.D."/>
            <person name="Simon A."/>
            <person name="Yun M.H."/>
        </authorList>
    </citation>
    <scope>NUCLEOTIDE SEQUENCE</scope>
    <source>
        <strain evidence="2">20211129_DDA</strain>
        <tissue evidence="2">Liver</tissue>
    </source>
</reference>
<organism evidence="2 3">
    <name type="scientific">Pleurodeles waltl</name>
    <name type="common">Iberian ribbed newt</name>
    <dbReference type="NCBI Taxonomy" id="8319"/>
    <lineage>
        <taxon>Eukaryota</taxon>
        <taxon>Metazoa</taxon>
        <taxon>Chordata</taxon>
        <taxon>Craniata</taxon>
        <taxon>Vertebrata</taxon>
        <taxon>Euteleostomi</taxon>
        <taxon>Amphibia</taxon>
        <taxon>Batrachia</taxon>
        <taxon>Caudata</taxon>
        <taxon>Salamandroidea</taxon>
        <taxon>Salamandridae</taxon>
        <taxon>Pleurodelinae</taxon>
        <taxon>Pleurodeles</taxon>
    </lineage>
</organism>
<protein>
    <submittedName>
        <fullName evidence="2">Uncharacterized protein</fullName>
    </submittedName>
</protein>
<evidence type="ECO:0000313" key="2">
    <source>
        <dbReference type="EMBL" id="KAJ1123825.1"/>
    </source>
</evidence>
<feature type="compositionally biased region" description="Basic and acidic residues" evidence="1">
    <location>
        <begin position="235"/>
        <end position="248"/>
    </location>
</feature>
<name>A0AAV7P6I4_PLEWA</name>
<feature type="region of interest" description="Disordered" evidence="1">
    <location>
        <begin position="175"/>
        <end position="248"/>
    </location>
</feature>
<feature type="compositionally biased region" description="Basic and acidic residues" evidence="1">
    <location>
        <begin position="175"/>
        <end position="188"/>
    </location>
</feature>
<dbReference type="Proteomes" id="UP001066276">
    <property type="component" value="Chromosome 7"/>
</dbReference>
<dbReference type="EMBL" id="JANPWB010000011">
    <property type="protein sequence ID" value="KAJ1123825.1"/>
    <property type="molecule type" value="Genomic_DNA"/>
</dbReference>
<gene>
    <name evidence="2" type="ORF">NDU88_002292</name>
</gene>
<comment type="caution">
    <text evidence="2">The sequence shown here is derived from an EMBL/GenBank/DDBJ whole genome shotgun (WGS) entry which is preliminary data.</text>
</comment>
<proteinExistence type="predicted"/>
<evidence type="ECO:0000256" key="1">
    <source>
        <dbReference type="SAM" id="MobiDB-lite"/>
    </source>
</evidence>